<protein>
    <submittedName>
        <fullName evidence="1">Uncharacterized protein</fullName>
    </submittedName>
</protein>
<reference evidence="1 2" key="1">
    <citation type="submission" date="2017-07" db="EMBL/GenBank/DDBJ databases">
        <title>Mechanisms for carbon and nitrogen cycling indicate functional differentiation within the Candidate Phyla Radiation.</title>
        <authorList>
            <person name="Danczak R.E."/>
            <person name="Johnston M.D."/>
            <person name="Kenah C."/>
            <person name="Slattery M."/>
            <person name="Wrighton K.C."/>
            <person name="Wilkins M.J."/>
        </authorList>
    </citation>
    <scope>NUCLEOTIDE SEQUENCE [LARGE SCALE GENOMIC DNA]</scope>
    <source>
        <strain evidence="1">Licking1014_7</strain>
    </source>
</reference>
<evidence type="ECO:0000313" key="1">
    <source>
        <dbReference type="EMBL" id="TSC93415.1"/>
    </source>
</evidence>
<gene>
    <name evidence="1" type="ORF">CEN89_90</name>
</gene>
<dbReference type="Proteomes" id="UP000315689">
    <property type="component" value="Unassembled WGS sequence"/>
</dbReference>
<organism evidence="1 2">
    <name type="scientific">Candidatus Berkelbacteria bacterium Licking1014_7</name>
    <dbReference type="NCBI Taxonomy" id="2017147"/>
    <lineage>
        <taxon>Bacteria</taxon>
        <taxon>Candidatus Berkelbacteria</taxon>
    </lineage>
</organism>
<name>A0A554LKK5_9BACT</name>
<comment type="caution">
    <text evidence="1">The sequence shown here is derived from an EMBL/GenBank/DDBJ whole genome shotgun (WGS) entry which is preliminary data.</text>
</comment>
<sequence length="48" mass="5668">MDENENQKGGTLTMENKWIDRIGQYSYLEIKEMYDQAKAELAERQEVA</sequence>
<evidence type="ECO:0000313" key="2">
    <source>
        <dbReference type="Proteomes" id="UP000315689"/>
    </source>
</evidence>
<accession>A0A554LKK5</accession>
<proteinExistence type="predicted"/>
<dbReference type="EMBL" id="VMGK01000002">
    <property type="protein sequence ID" value="TSC93415.1"/>
    <property type="molecule type" value="Genomic_DNA"/>
</dbReference>
<dbReference type="AlphaFoldDB" id="A0A554LKK5"/>